<reference evidence="2 3" key="1">
    <citation type="submission" date="2019-06" db="EMBL/GenBank/DDBJ databases">
        <title>A novel bacterium of genus Amaricoccus, isolated from marine sediment.</title>
        <authorList>
            <person name="Huang H."/>
            <person name="Mo K."/>
            <person name="Hu Y."/>
        </authorList>
    </citation>
    <scope>NUCLEOTIDE SEQUENCE [LARGE SCALE GENOMIC DNA]</scope>
    <source>
        <strain evidence="2 3">HB172011</strain>
    </source>
</reference>
<dbReference type="Gene3D" id="2.170.150.40">
    <property type="entry name" value="Domain of unknown function (DUF427)"/>
    <property type="match status" value="1"/>
</dbReference>
<sequence length="113" mass="12463">MTAKIRVQPAEGDWVVRADGAVIGESKRALEVIEENCAPVIFFPREDLAMAFLEASETTLPNTPAGTARYYNIVMKSRTIPDAAWTIEAPTAETERVAGYVAFHPRLVTLEQL</sequence>
<name>A0A501WQ95_9RHOB</name>
<dbReference type="AlphaFoldDB" id="A0A501WQ95"/>
<dbReference type="PANTHER" id="PTHR34310">
    <property type="entry name" value="DUF427 DOMAIN PROTEIN (AFU_ORTHOLOGUE AFUA_3G02220)"/>
    <property type="match status" value="1"/>
</dbReference>
<dbReference type="InterPro" id="IPR007361">
    <property type="entry name" value="DUF427"/>
</dbReference>
<proteinExistence type="predicted"/>
<feature type="domain" description="DUF427" evidence="1">
    <location>
        <begin position="15"/>
        <end position="105"/>
    </location>
</feature>
<keyword evidence="3" id="KW-1185">Reference proteome</keyword>
<comment type="caution">
    <text evidence="2">The sequence shown here is derived from an EMBL/GenBank/DDBJ whole genome shotgun (WGS) entry which is preliminary data.</text>
</comment>
<dbReference type="InterPro" id="IPR038694">
    <property type="entry name" value="DUF427_sf"/>
</dbReference>
<dbReference type="PANTHER" id="PTHR34310:SF9">
    <property type="entry name" value="BLR5716 PROTEIN"/>
    <property type="match status" value="1"/>
</dbReference>
<evidence type="ECO:0000313" key="3">
    <source>
        <dbReference type="Proteomes" id="UP000319255"/>
    </source>
</evidence>
<organism evidence="2 3">
    <name type="scientific">Amaricoccus solimangrovi</name>
    <dbReference type="NCBI Taxonomy" id="2589815"/>
    <lineage>
        <taxon>Bacteria</taxon>
        <taxon>Pseudomonadati</taxon>
        <taxon>Pseudomonadota</taxon>
        <taxon>Alphaproteobacteria</taxon>
        <taxon>Rhodobacterales</taxon>
        <taxon>Paracoccaceae</taxon>
        <taxon>Amaricoccus</taxon>
    </lineage>
</organism>
<accession>A0A501WQ95</accession>
<evidence type="ECO:0000313" key="2">
    <source>
        <dbReference type="EMBL" id="TPE50264.1"/>
    </source>
</evidence>
<protein>
    <submittedName>
        <fullName evidence="2">DUF427 domain-containing protein</fullName>
    </submittedName>
</protein>
<dbReference type="OrthoDB" id="9815163at2"/>
<dbReference type="Pfam" id="PF04248">
    <property type="entry name" value="NTP_transf_9"/>
    <property type="match status" value="1"/>
</dbReference>
<gene>
    <name evidence="2" type="ORF">FJM51_12370</name>
</gene>
<dbReference type="Proteomes" id="UP000319255">
    <property type="component" value="Unassembled WGS sequence"/>
</dbReference>
<evidence type="ECO:0000259" key="1">
    <source>
        <dbReference type="Pfam" id="PF04248"/>
    </source>
</evidence>
<dbReference type="EMBL" id="VFRP01000011">
    <property type="protein sequence ID" value="TPE50264.1"/>
    <property type="molecule type" value="Genomic_DNA"/>
</dbReference>